<keyword evidence="1" id="KW-1133">Transmembrane helix</keyword>
<feature type="transmembrane region" description="Helical" evidence="1">
    <location>
        <begin position="33"/>
        <end position="50"/>
    </location>
</feature>
<evidence type="ECO:0000259" key="2">
    <source>
        <dbReference type="Pfam" id="PF14340"/>
    </source>
</evidence>
<comment type="caution">
    <text evidence="3">The sequence shown here is derived from an EMBL/GenBank/DDBJ whole genome shotgun (WGS) entry which is preliminary data.</text>
</comment>
<evidence type="ECO:0000313" key="4">
    <source>
        <dbReference type="Proteomes" id="UP000248259"/>
    </source>
</evidence>
<organism evidence="3 4">
    <name type="scientific">Parazoarcus communis SWub3 = DSM 12120</name>
    <dbReference type="NCBI Taxonomy" id="1121029"/>
    <lineage>
        <taxon>Bacteria</taxon>
        <taxon>Pseudomonadati</taxon>
        <taxon>Pseudomonadota</taxon>
        <taxon>Betaproteobacteria</taxon>
        <taxon>Rhodocyclales</taxon>
        <taxon>Zoogloeaceae</taxon>
        <taxon>Parazoarcus</taxon>
    </lineage>
</organism>
<name>A0A323V3C1_9RHOO</name>
<accession>A0A323V3C1</accession>
<dbReference type="RefSeq" id="WP_110522916.1">
    <property type="nucleotide sequence ID" value="NZ_QKOE01000001.1"/>
</dbReference>
<proteinExistence type="predicted"/>
<reference evidence="3 4" key="1">
    <citation type="submission" date="2018-06" db="EMBL/GenBank/DDBJ databases">
        <title>Azoarcus communis strain SWub3 genome.</title>
        <authorList>
            <person name="Zorraquino Salvo V."/>
            <person name="Toubiana D."/>
            <person name="Blumwald E."/>
        </authorList>
    </citation>
    <scope>NUCLEOTIDE SEQUENCE [LARGE SCALE GENOMIC DNA]</scope>
    <source>
        <strain evidence="3 4">SWub3</strain>
    </source>
</reference>
<dbReference type="EMBL" id="QKOE01000001">
    <property type="protein sequence ID" value="PZA18623.1"/>
    <property type="molecule type" value="Genomic_DNA"/>
</dbReference>
<gene>
    <name evidence="3" type="ORF">DNK49_03615</name>
</gene>
<keyword evidence="4" id="KW-1185">Reference proteome</keyword>
<keyword evidence="1" id="KW-0472">Membrane</keyword>
<evidence type="ECO:0000313" key="3">
    <source>
        <dbReference type="EMBL" id="PZA18623.1"/>
    </source>
</evidence>
<dbReference type="Pfam" id="PF14340">
    <property type="entry name" value="DUF4395"/>
    <property type="match status" value="1"/>
</dbReference>
<dbReference type="InterPro" id="IPR025508">
    <property type="entry name" value="DUF4395"/>
</dbReference>
<sequence>MLRFDLAPVCSNAYRFQAAVTFLVSAVYLFTPYQWLALILAVGGLIRGFISPHKCPSYRMFAALTTKAGWARKVNAGAKMFADKLVAIAGGVMVTSWAMGAEIGMIPAAVLLVFSFIDLTVGFCAACWAYGLWYKLRGAA</sequence>
<protein>
    <submittedName>
        <fullName evidence="3">DUF4395 domain-containing protein</fullName>
    </submittedName>
</protein>
<feature type="transmembrane region" description="Helical" evidence="1">
    <location>
        <begin position="81"/>
        <end position="99"/>
    </location>
</feature>
<feature type="domain" description="DUF4395" evidence="2">
    <location>
        <begin position="12"/>
        <end position="134"/>
    </location>
</feature>
<dbReference type="AlphaFoldDB" id="A0A323V3C1"/>
<dbReference type="Proteomes" id="UP000248259">
    <property type="component" value="Unassembled WGS sequence"/>
</dbReference>
<dbReference type="OrthoDB" id="9180726at2"/>
<evidence type="ECO:0000256" key="1">
    <source>
        <dbReference type="SAM" id="Phobius"/>
    </source>
</evidence>
<feature type="transmembrane region" description="Helical" evidence="1">
    <location>
        <begin position="105"/>
        <end position="133"/>
    </location>
</feature>
<keyword evidence="1" id="KW-0812">Transmembrane</keyword>